<reference evidence="2" key="1">
    <citation type="submission" date="2021-07" db="EMBL/GenBank/DDBJ databases">
        <authorList>
            <person name="Branca A.L. A."/>
        </authorList>
    </citation>
    <scope>NUCLEOTIDE SEQUENCE</scope>
</reference>
<protein>
    <submittedName>
        <fullName evidence="2">Uncharacterized protein</fullName>
    </submittedName>
</protein>
<dbReference type="PANTHER" id="PTHR42053:SF2">
    <property type="match status" value="1"/>
</dbReference>
<keyword evidence="3" id="KW-1185">Reference proteome</keyword>
<sequence>MSTPKPDLPSLKTAEPATYPSQIHTPDHDIKREDESGTPIEVPPSYTEFIKTYTPIYTSPVSAGGFPKLSGGQSEPSPVSQPSTATSPPSSFGNSLKSPATPTISLPPPSPCTVKSAKAPPALRRLRIPQSLHPISYKDSPHTATPRSATPYSASPYSASPYSATPWSALPRSATSIRSSFSPTDWKLRYLEAPRSATGKAVSVRQVVTRTITYKRTPLDPPPKGKRRKTQECRDA</sequence>
<evidence type="ECO:0000256" key="1">
    <source>
        <dbReference type="SAM" id="MobiDB-lite"/>
    </source>
</evidence>
<proteinExistence type="predicted"/>
<organism evidence="2 3">
    <name type="scientific">Penicillium salamii</name>
    <dbReference type="NCBI Taxonomy" id="1612424"/>
    <lineage>
        <taxon>Eukaryota</taxon>
        <taxon>Fungi</taxon>
        <taxon>Dikarya</taxon>
        <taxon>Ascomycota</taxon>
        <taxon>Pezizomycotina</taxon>
        <taxon>Eurotiomycetes</taxon>
        <taxon>Eurotiomycetidae</taxon>
        <taxon>Eurotiales</taxon>
        <taxon>Aspergillaceae</taxon>
        <taxon>Penicillium</taxon>
    </lineage>
</organism>
<dbReference type="OrthoDB" id="5064334at2759"/>
<dbReference type="EMBL" id="CAJVPG010000088">
    <property type="protein sequence ID" value="CAG8319852.1"/>
    <property type="molecule type" value="Genomic_DNA"/>
</dbReference>
<evidence type="ECO:0000313" key="2">
    <source>
        <dbReference type="EMBL" id="CAG8319852.1"/>
    </source>
</evidence>
<feature type="region of interest" description="Disordered" evidence="1">
    <location>
        <begin position="213"/>
        <end position="236"/>
    </location>
</feature>
<name>A0A9W4IP82_9EURO</name>
<comment type="caution">
    <text evidence="2">The sequence shown here is derived from an EMBL/GenBank/DDBJ whole genome shotgun (WGS) entry which is preliminary data.</text>
</comment>
<feature type="compositionally biased region" description="Polar residues" evidence="1">
    <location>
        <begin position="92"/>
        <end position="104"/>
    </location>
</feature>
<feature type="region of interest" description="Disordered" evidence="1">
    <location>
        <begin position="61"/>
        <end position="165"/>
    </location>
</feature>
<feature type="compositionally biased region" description="Basic and acidic residues" evidence="1">
    <location>
        <begin position="25"/>
        <end position="35"/>
    </location>
</feature>
<gene>
    <name evidence="2" type="ORF">PSALAMII_LOCUS2327</name>
</gene>
<feature type="compositionally biased region" description="Low complexity" evidence="1">
    <location>
        <begin position="143"/>
        <end position="165"/>
    </location>
</feature>
<evidence type="ECO:0000313" key="3">
    <source>
        <dbReference type="Proteomes" id="UP001152649"/>
    </source>
</evidence>
<dbReference type="PANTHER" id="PTHR42053">
    <property type="match status" value="1"/>
</dbReference>
<dbReference type="AlphaFoldDB" id="A0A9W4IP82"/>
<dbReference type="Proteomes" id="UP001152649">
    <property type="component" value="Unassembled WGS sequence"/>
</dbReference>
<feature type="compositionally biased region" description="Low complexity" evidence="1">
    <location>
        <begin position="76"/>
        <end position="91"/>
    </location>
</feature>
<feature type="region of interest" description="Disordered" evidence="1">
    <location>
        <begin position="1"/>
        <end position="44"/>
    </location>
</feature>
<accession>A0A9W4IP82</accession>